<organism evidence="1 2">
    <name type="scientific">Acinetobacter gandensis</name>
    <dbReference type="NCBI Taxonomy" id="1443941"/>
    <lineage>
        <taxon>Bacteria</taxon>
        <taxon>Pseudomonadati</taxon>
        <taxon>Pseudomonadota</taxon>
        <taxon>Gammaproteobacteria</taxon>
        <taxon>Moraxellales</taxon>
        <taxon>Moraxellaceae</taxon>
        <taxon>Acinetobacter</taxon>
    </lineage>
</organism>
<dbReference type="Proteomes" id="UP000185753">
    <property type="component" value="Unassembled WGS sequence"/>
</dbReference>
<dbReference type="OrthoDB" id="6699275at2"/>
<sequence length="64" mass="7311">MESTIVELLQPVTLEKENCSPLVFETGTVLKVVMQTPEGLLVSNDNNFNFMISLKDKNQVWREI</sequence>
<dbReference type="AlphaFoldDB" id="A0A1A7RDE9"/>
<evidence type="ECO:0000313" key="2">
    <source>
        <dbReference type="Proteomes" id="UP000185753"/>
    </source>
</evidence>
<gene>
    <name evidence="1" type="ORF">A9J31_13765</name>
</gene>
<reference evidence="2" key="1">
    <citation type="submission" date="2016-06" db="EMBL/GenBank/DDBJ databases">
        <authorList>
            <person name="Radolfova-Krizova L."/>
            <person name="Nemec A."/>
        </authorList>
    </citation>
    <scope>NUCLEOTIDE SEQUENCE [LARGE SCALE GENOMIC DNA]</scope>
    <source>
        <strain evidence="2">ANC 4275</strain>
    </source>
</reference>
<evidence type="ECO:0000313" key="1">
    <source>
        <dbReference type="EMBL" id="OBX29463.1"/>
    </source>
</evidence>
<keyword evidence="2" id="KW-1185">Reference proteome</keyword>
<comment type="caution">
    <text evidence="1">The sequence shown here is derived from an EMBL/GenBank/DDBJ whole genome shotgun (WGS) entry which is preliminary data.</text>
</comment>
<name>A0A1A7RDE9_9GAMM</name>
<protein>
    <submittedName>
        <fullName evidence="1">Uncharacterized protein</fullName>
    </submittedName>
</protein>
<dbReference type="RefSeq" id="WP_067762708.1">
    <property type="nucleotide sequence ID" value="NZ_CP183909.1"/>
</dbReference>
<proteinExistence type="predicted"/>
<accession>A0A1A7RDE9</accession>
<dbReference type="EMBL" id="LZDS01000007">
    <property type="protein sequence ID" value="OBX29463.1"/>
    <property type="molecule type" value="Genomic_DNA"/>
</dbReference>